<organism evidence="2 3">
    <name type="scientific">Septoria linicola</name>
    <dbReference type="NCBI Taxonomy" id="215465"/>
    <lineage>
        <taxon>Eukaryota</taxon>
        <taxon>Fungi</taxon>
        <taxon>Dikarya</taxon>
        <taxon>Ascomycota</taxon>
        <taxon>Pezizomycotina</taxon>
        <taxon>Dothideomycetes</taxon>
        <taxon>Dothideomycetidae</taxon>
        <taxon>Mycosphaerellales</taxon>
        <taxon>Mycosphaerellaceae</taxon>
        <taxon>Septoria</taxon>
    </lineage>
</organism>
<evidence type="ECO:0000313" key="2">
    <source>
        <dbReference type="EMBL" id="USW51418.1"/>
    </source>
</evidence>
<accession>A0A9Q9ASN5</accession>
<sequence length="156" mass="16607">MPMTWNAEAEAKLYALILQVCDVKPTEAQRAEIASRMSPDCTAKAISHKIAAIRKGLNVTLGSASTPAKRAPASKKKAVTGTKVTKEATPGSGDDEETFLTPPASAAKKNDKKRKLEEGGDGLADGKEIAVGEDVGQGFRRKKVQVKNEDSDEELL</sequence>
<gene>
    <name evidence="2" type="ORF">Slin15195_G047370</name>
</gene>
<feature type="compositionally biased region" description="Low complexity" evidence="1">
    <location>
        <begin position="79"/>
        <end position="89"/>
    </location>
</feature>
<protein>
    <submittedName>
        <fullName evidence="2">Uncharacterized protein</fullName>
    </submittedName>
</protein>
<keyword evidence="3" id="KW-1185">Reference proteome</keyword>
<dbReference type="Proteomes" id="UP001056384">
    <property type="component" value="Chromosome 3"/>
</dbReference>
<evidence type="ECO:0000256" key="1">
    <source>
        <dbReference type="SAM" id="MobiDB-lite"/>
    </source>
</evidence>
<feature type="region of interest" description="Disordered" evidence="1">
    <location>
        <begin position="63"/>
        <end position="156"/>
    </location>
</feature>
<proteinExistence type="predicted"/>
<name>A0A9Q9ASN5_9PEZI</name>
<dbReference type="AlphaFoldDB" id="A0A9Q9ASN5"/>
<dbReference type="EMBL" id="CP099420">
    <property type="protein sequence ID" value="USW51418.1"/>
    <property type="molecule type" value="Genomic_DNA"/>
</dbReference>
<feature type="compositionally biased region" description="Basic and acidic residues" evidence="1">
    <location>
        <begin position="114"/>
        <end position="130"/>
    </location>
</feature>
<evidence type="ECO:0000313" key="3">
    <source>
        <dbReference type="Proteomes" id="UP001056384"/>
    </source>
</evidence>
<reference evidence="2" key="1">
    <citation type="submission" date="2022-06" db="EMBL/GenBank/DDBJ databases">
        <title>Complete genome sequences of two strains of the flax pathogen Septoria linicola.</title>
        <authorList>
            <person name="Lapalu N."/>
            <person name="Simon A."/>
            <person name="Demenou B."/>
            <person name="Paumier D."/>
            <person name="Guillot M.-P."/>
            <person name="Gout L."/>
            <person name="Valade R."/>
        </authorList>
    </citation>
    <scope>NUCLEOTIDE SEQUENCE</scope>
    <source>
        <strain evidence="2">SE15195</strain>
    </source>
</reference>